<dbReference type="CDD" id="cd01672">
    <property type="entry name" value="TMPK"/>
    <property type="match status" value="1"/>
</dbReference>
<sequence>MSRPLFVSLDGPKGVGKTTLLEAITKELRADNIKVIRLSEKNSDPYRKETMALVNRLARNPSRDLELEVCQRFADSRAWISQHVLTKQPPDSIILMDRWYPSEAAFRQMVPFAEILQLNIERNVQAPNLHVGVVTAPEISWARAAARSRGLSSTVIHQLEEHVACTQAFERTVAEHGWVLCRNEGTIEQATKQVITEIYRLPGCPLGISSAGSRQ</sequence>
<comment type="caution">
    <text evidence="2">The sequence shown here is derived from an EMBL/GenBank/DDBJ whole genome shotgun (WGS) entry which is preliminary data.</text>
</comment>
<feature type="domain" description="Thymidylate kinase-like" evidence="1">
    <location>
        <begin position="9"/>
        <end position="191"/>
    </location>
</feature>
<dbReference type="InterPro" id="IPR027417">
    <property type="entry name" value="P-loop_NTPase"/>
</dbReference>
<dbReference type="SUPFAM" id="SSF52540">
    <property type="entry name" value="P-loop containing nucleoside triphosphate hydrolases"/>
    <property type="match status" value="1"/>
</dbReference>
<keyword evidence="2" id="KW-0418">Kinase</keyword>
<evidence type="ECO:0000313" key="2">
    <source>
        <dbReference type="EMBL" id="SFK87543.1"/>
    </source>
</evidence>
<proteinExistence type="predicted"/>
<accession>A0A1I4D3I1</accession>
<dbReference type="Proteomes" id="UP000198841">
    <property type="component" value="Unassembled WGS sequence"/>
</dbReference>
<evidence type="ECO:0000313" key="3">
    <source>
        <dbReference type="Proteomes" id="UP000198841"/>
    </source>
</evidence>
<keyword evidence="2" id="KW-0808">Transferase</keyword>
<reference evidence="2 3" key="1">
    <citation type="submission" date="2016-10" db="EMBL/GenBank/DDBJ databases">
        <authorList>
            <person name="Varghese N."/>
            <person name="Submissions S."/>
        </authorList>
    </citation>
    <scope>NUCLEOTIDE SEQUENCE [LARGE SCALE GENOMIC DNA]</scope>
    <source>
        <strain evidence="2 3">YR512</strain>
    </source>
</reference>
<keyword evidence="3" id="KW-1185">Reference proteome</keyword>
<dbReference type="EMBL" id="FOSD01000011">
    <property type="protein sequence ID" value="SFK87543.1"/>
    <property type="molecule type" value="Genomic_DNA"/>
</dbReference>
<evidence type="ECO:0000259" key="1">
    <source>
        <dbReference type="Pfam" id="PF02223"/>
    </source>
</evidence>
<dbReference type="RefSeq" id="WP_008110597.1">
    <property type="nucleotide sequence ID" value="NZ_FOSD01000011.1"/>
</dbReference>
<gene>
    <name evidence="2" type="ORF">SAMN05518863_11198</name>
</gene>
<dbReference type="Pfam" id="PF02223">
    <property type="entry name" value="Thymidylate_kin"/>
    <property type="match status" value="1"/>
</dbReference>
<organism evidence="2 3">
    <name type="scientific">Candidatus Pantoea symbiotica</name>
    <dbReference type="NCBI Taxonomy" id="1884370"/>
    <lineage>
        <taxon>Bacteria</taxon>
        <taxon>Pseudomonadati</taxon>
        <taxon>Pseudomonadota</taxon>
        <taxon>Gammaproteobacteria</taxon>
        <taxon>Enterobacterales</taxon>
        <taxon>Erwiniaceae</taxon>
        <taxon>Pantoea</taxon>
    </lineage>
</organism>
<dbReference type="Gene3D" id="3.40.50.300">
    <property type="entry name" value="P-loop containing nucleotide triphosphate hydrolases"/>
    <property type="match status" value="1"/>
</dbReference>
<protein>
    <submittedName>
        <fullName evidence="2">Thymidylate kinase</fullName>
    </submittedName>
</protein>
<dbReference type="InterPro" id="IPR039430">
    <property type="entry name" value="Thymidylate_kin-like_dom"/>
</dbReference>
<name>A0A1I4D3I1_9GAMM</name>
<dbReference type="GO" id="GO:0016301">
    <property type="term" value="F:kinase activity"/>
    <property type="evidence" value="ECO:0007669"/>
    <property type="project" value="UniProtKB-KW"/>
</dbReference>